<evidence type="ECO:0000313" key="2">
    <source>
        <dbReference type="Proteomes" id="UP000554520"/>
    </source>
</evidence>
<sequence>MNVIIKLKSAVTVPANVVDITVLTAFTAQFGGHANVSNDELTFGLKWTRIKA</sequence>
<dbReference type="EMBL" id="JACHXN010000006">
    <property type="protein sequence ID" value="MBB3145845.1"/>
    <property type="molecule type" value="Genomic_DNA"/>
</dbReference>
<organism evidence="1 2">
    <name type="scientific">Phyllobacterium trifolii</name>
    <dbReference type="NCBI Taxonomy" id="300193"/>
    <lineage>
        <taxon>Bacteria</taxon>
        <taxon>Pseudomonadati</taxon>
        <taxon>Pseudomonadota</taxon>
        <taxon>Alphaproteobacteria</taxon>
        <taxon>Hyphomicrobiales</taxon>
        <taxon>Phyllobacteriaceae</taxon>
        <taxon>Phyllobacterium</taxon>
    </lineage>
</organism>
<dbReference type="AlphaFoldDB" id="A0A839U790"/>
<reference evidence="1 2" key="1">
    <citation type="submission" date="2020-08" db="EMBL/GenBank/DDBJ databases">
        <title>Genomic Encyclopedia of Type Strains, Phase III (KMG-III): the genomes of soil and plant-associated and newly described type strains.</title>
        <authorList>
            <person name="Whitman W."/>
        </authorList>
    </citation>
    <scope>NUCLEOTIDE SEQUENCE [LARGE SCALE GENOMIC DNA]</scope>
    <source>
        <strain evidence="1 2">CECT 7015</strain>
    </source>
</reference>
<name>A0A839U790_9HYPH</name>
<keyword evidence="2" id="KW-1185">Reference proteome</keyword>
<dbReference type="Proteomes" id="UP000554520">
    <property type="component" value="Unassembled WGS sequence"/>
</dbReference>
<comment type="caution">
    <text evidence="1">The sequence shown here is derived from an EMBL/GenBank/DDBJ whole genome shotgun (WGS) entry which is preliminary data.</text>
</comment>
<gene>
    <name evidence="1" type="ORF">FHS21_002259</name>
</gene>
<dbReference type="RefSeq" id="WP_162701999.1">
    <property type="nucleotide sequence ID" value="NZ_JACHXN010000006.1"/>
</dbReference>
<accession>A0A839U790</accession>
<protein>
    <submittedName>
        <fullName evidence="1">Uncharacterized protein</fullName>
    </submittedName>
</protein>
<proteinExistence type="predicted"/>
<evidence type="ECO:0000313" key="1">
    <source>
        <dbReference type="EMBL" id="MBB3145845.1"/>
    </source>
</evidence>